<feature type="signal peptide" evidence="1">
    <location>
        <begin position="1"/>
        <end position="19"/>
    </location>
</feature>
<dbReference type="RefSeq" id="WP_264714672.1">
    <property type="nucleotide sequence ID" value="NZ_JAPDNT010000013.1"/>
</dbReference>
<sequence>MPRFLGACLALPALVGLTACEPAPQPPQVVVSPTSPAPIVVPGPPPAAQAELVPPPPSGSGPVVWQPGHWAWIGQSGAPWQWMPGRYVQTPMGHTAWVQGQWVQNASGGWSWVEGHWM</sequence>
<dbReference type="InterPro" id="IPR024447">
    <property type="entry name" value="YXWGXW_rpt"/>
</dbReference>
<dbReference type="PROSITE" id="PS51257">
    <property type="entry name" value="PROKAR_LIPOPROTEIN"/>
    <property type="match status" value="1"/>
</dbReference>
<evidence type="ECO:0000313" key="3">
    <source>
        <dbReference type="Proteomes" id="UP001165679"/>
    </source>
</evidence>
<dbReference type="Pfam" id="PF12779">
    <property type="entry name" value="WXXGXW"/>
    <property type="match status" value="3"/>
</dbReference>
<keyword evidence="3" id="KW-1185">Reference proteome</keyword>
<evidence type="ECO:0000256" key="1">
    <source>
        <dbReference type="SAM" id="SignalP"/>
    </source>
</evidence>
<name>A0AA41YLD0_9PROT</name>
<comment type="caution">
    <text evidence="2">The sequence shown here is derived from an EMBL/GenBank/DDBJ whole genome shotgun (WGS) entry which is preliminary data.</text>
</comment>
<accession>A0AA41YLD0</accession>
<reference evidence="2" key="2">
    <citation type="submission" date="2022-10" db="EMBL/GenBank/DDBJ databases">
        <authorList>
            <person name="Trinh H.N."/>
        </authorList>
    </citation>
    <scope>NUCLEOTIDE SEQUENCE</scope>
    <source>
        <strain evidence="2">RN2-1</strain>
    </source>
</reference>
<evidence type="ECO:0008006" key="4">
    <source>
        <dbReference type="Google" id="ProtNLM"/>
    </source>
</evidence>
<proteinExistence type="predicted"/>
<keyword evidence="1" id="KW-0732">Signal</keyword>
<evidence type="ECO:0000313" key="2">
    <source>
        <dbReference type="EMBL" id="MCW3475941.1"/>
    </source>
</evidence>
<gene>
    <name evidence="2" type="ORF">OL599_15285</name>
</gene>
<feature type="chain" id="PRO_5041406751" description="YXWGXW repeat-containing protein" evidence="1">
    <location>
        <begin position="20"/>
        <end position="118"/>
    </location>
</feature>
<dbReference type="Proteomes" id="UP001165679">
    <property type="component" value="Unassembled WGS sequence"/>
</dbReference>
<protein>
    <recommendedName>
        <fullName evidence="4">YXWGXW repeat-containing protein</fullName>
    </recommendedName>
</protein>
<reference evidence="2" key="1">
    <citation type="submission" date="2022-09" db="EMBL/GenBank/DDBJ databases">
        <title>Rhodovastum sp. nov. RN2-1 isolated from soil in Seongnam, South Korea.</title>
        <authorList>
            <person name="Le N.T."/>
        </authorList>
    </citation>
    <scope>NUCLEOTIDE SEQUENCE</scope>
    <source>
        <strain evidence="2">RN2-1</strain>
    </source>
</reference>
<organism evidence="2 3">
    <name type="scientific">Limobrevibacterium gyesilva</name>
    <dbReference type="NCBI Taxonomy" id="2991712"/>
    <lineage>
        <taxon>Bacteria</taxon>
        <taxon>Pseudomonadati</taxon>
        <taxon>Pseudomonadota</taxon>
        <taxon>Alphaproteobacteria</taxon>
        <taxon>Acetobacterales</taxon>
        <taxon>Acetobacteraceae</taxon>
        <taxon>Limobrevibacterium</taxon>
    </lineage>
</organism>
<dbReference type="EMBL" id="JAPDNT010000013">
    <property type="protein sequence ID" value="MCW3475941.1"/>
    <property type="molecule type" value="Genomic_DNA"/>
</dbReference>
<dbReference type="AlphaFoldDB" id="A0AA41YLD0"/>